<sequence>MPQPNSLANITFNPDGINAIVPHLRQEPVSPFPFISCSPTSSMPSASSASTHHHSTAPSTSHTSSHHMDDVVRDTDRAANFELLQSHLLANTRSLLAEVAALRDDNEALGIGGPPPHGENANGIHRHKSLRTRLHAHDLANLIIRAHLALFTLIFIFVHLTHLLAHLTHLLAHLAHVITHLAHIIAHLAHLVARLSRPIGHDVGDGERRRVQARQAALC</sequence>
<name>A0A1M2W5N5_TRAPU</name>
<evidence type="ECO:0000313" key="3">
    <source>
        <dbReference type="EMBL" id="OJT15060.1"/>
    </source>
</evidence>
<evidence type="ECO:0000256" key="2">
    <source>
        <dbReference type="SAM" id="Phobius"/>
    </source>
</evidence>
<keyword evidence="2" id="KW-1133">Transmembrane helix</keyword>
<comment type="caution">
    <text evidence="3">The sequence shown here is derived from an EMBL/GenBank/DDBJ whole genome shotgun (WGS) entry which is preliminary data.</text>
</comment>
<organism evidence="3 4">
    <name type="scientific">Trametes pubescens</name>
    <name type="common">White-rot fungus</name>
    <dbReference type="NCBI Taxonomy" id="154538"/>
    <lineage>
        <taxon>Eukaryota</taxon>
        <taxon>Fungi</taxon>
        <taxon>Dikarya</taxon>
        <taxon>Basidiomycota</taxon>
        <taxon>Agaricomycotina</taxon>
        <taxon>Agaricomycetes</taxon>
        <taxon>Polyporales</taxon>
        <taxon>Polyporaceae</taxon>
        <taxon>Trametes</taxon>
    </lineage>
</organism>
<accession>A0A1M2W5N5</accession>
<reference evidence="3 4" key="1">
    <citation type="submission" date="2016-10" db="EMBL/GenBank/DDBJ databases">
        <title>Genome sequence of the basidiomycete white-rot fungus Trametes pubescens.</title>
        <authorList>
            <person name="Makela M.R."/>
            <person name="Granchi Z."/>
            <person name="Peng M."/>
            <person name="De Vries R.P."/>
            <person name="Grigoriev I."/>
            <person name="Riley R."/>
            <person name="Hilden K."/>
        </authorList>
    </citation>
    <scope>NUCLEOTIDE SEQUENCE [LARGE SCALE GENOMIC DNA]</scope>
    <source>
        <strain evidence="3 4">FBCC735</strain>
    </source>
</reference>
<evidence type="ECO:0000256" key="1">
    <source>
        <dbReference type="SAM" id="MobiDB-lite"/>
    </source>
</evidence>
<dbReference type="EMBL" id="MNAD01000201">
    <property type="protein sequence ID" value="OJT15060.1"/>
    <property type="molecule type" value="Genomic_DNA"/>
</dbReference>
<keyword evidence="4" id="KW-1185">Reference proteome</keyword>
<dbReference type="AlphaFoldDB" id="A0A1M2W5N5"/>
<proteinExistence type="predicted"/>
<feature type="compositionally biased region" description="Low complexity" evidence="1">
    <location>
        <begin position="40"/>
        <end position="63"/>
    </location>
</feature>
<keyword evidence="2" id="KW-0812">Transmembrane</keyword>
<feature type="region of interest" description="Disordered" evidence="1">
    <location>
        <begin position="40"/>
        <end position="68"/>
    </location>
</feature>
<feature type="transmembrane region" description="Helical" evidence="2">
    <location>
        <begin position="139"/>
        <end position="158"/>
    </location>
</feature>
<feature type="transmembrane region" description="Helical" evidence="2">
    <location>
        <begin position="170"/>
        <end position="193"/>
    </location>
</feature>
<evidence type="ECO:0000313" key="4">
    <source>
        <dbReference type="Proteomes" id="UP000184267"/>
    </source>
</evidence>
<gene>
    <name evidence="3" type="ORF">TRAPUB_8377</name>
</gene>
<keyword evidence="2" id="KW-0472">Membrane</keyword>
<protein>
    <submittedName>
        <fullName evidence="3">Uncharacterized protein</fullName>
    </submittedName>
</protein>
<dbReference type="Proteomes" id="UP000184267">
    <property type="component" value="Unassembled WGS sequence"/>
</dbReference>